<dbReference type="Gene3D" id="2.40.30.10">
    <property type="entry name" value="Translation factors"/>
    <property type="match status" value="1"/>
</dbReference>
<dbReference type="SUPFAM" id="SSF48264">
    <property type="entry name" value="Cytochrome P450"/>
    <property type="match status" value="1"/>
</dbReference>
<dbReference type="InterPro" id="IPR001128">
    <property type="entry name" value="Cyt_P450"/>
</dbReference>
<evidence type="ECO:0000256" key="1">
    <source>
        <dbReference type="ARBA" id="ARBA00001917"/>
    </source>
</evidence>
<dbReference type="Pfam" id="PF00258">
    <property type="entry name" value="Flavodoxin_1"/>
    <property type="match status" value="1"/>
</dbReference>
<keyword evidence="20" id="KW-1185">Reference proteome</keyword>
<dbReference type="InterPro" id="IPR003097">
    <property type="entry name" value="CysJ-like_FAD-binding"/>
</dbReference>
<dbReference type="Pfam" id="PF00667">
    <property type="entry name" value="FAD_binding_1"/>
    <property type="match status" value="1"/>
</dbReference>
<dbReference type="InterPro" id="IPR023173">
    <property type="entry name" value="NADPH_Cyt_P450_Rdtase_alpha"/>
</dbReference>
<dbReference type="Gene3D" id="1.10.630.10">
    <property type="entry name" value="Cytochrome P450"/>
    <property type="match status" value="1"/>
</dbReference>
<reference evidence="19 20" key="1">
    <citation type="journal article" date="2015" name="Biotechnol. Biofuels">
        <title>Enhanced degradation of softwood versus hardwood by the white-rot fungus Pycnoporus coccineus.</title>
        <authorList>
            <person name="Couturier M."/>
            <person name="Navarro D."/>
            <person name="Chevret D."/>
            <person name="Henrissat B."/>
            <person name="Piumi F."/>
            <person name="Ruiz-Duenas F.J."/>
            <person name="Martinez A.T."/>
            <person name="Grigoriev I.V."/>
            <person name="Riley R."/>
            <person name="Lipzen A."/>
            <person name="Berrin J.G."/>
            <person name="Master E.R."/>
            <person name="Rosso M.N."/>
        </authorList>
    </citation>
    <scope>NUCLEOTIDE SEQUENCE [LARGE SCALE GENOMIC DNA]</scope>
    <source>
        <strain evidence="19 20">BRFM310</strain>
    </source>
</reference>
<dbReference type="InterPro" id="IPR039261">
    <property type="entry name" value="FNR_nucleotide-bd"/>
</dbReference>
<dbReference type="PRINTS" id="PR00463">
    <property type="entry name" value="EP450I"/>
</dbReference>
<keyword evidence="7" id="KW-0285">Flavoprotein</keyword>
<keyword evidence="5" id="KW-0813">Transport</keyword>
<evidence type="ECO:0000256" key="15">
    <source>
        <dbReference type="PIRSR" id="PIRSR000209-1"/>
    </source>
</evidence>
<dbReference type="InterPro" id="IPR017938">
    <property type="entry name" value="Riboflavin_synthase-like_b-brl"/>
</dbReference>
<evidence type="ECO:0000259" key="17">
    <source>
        <dbReference type="PROSITE" id="PS50902"/>
    </source>
</evidence>
<dbReference type="FunFam" id="1.10.630.10:FF:000040">
    <property type="entry name" value="Bifunctional cytochrome P450/NADPH--P450 reductase"/>
    <property type="match status" value="1"/>
</dbReference>
<evidence type="ECO:0000256" key="6">
    <source>
        <dbReference type="ARBA" id="ARBA00022617"/>
    </source>
</evidence>
<feature type="compositionally biased region" description="Polar residues" evidence="16">
    <location>
        <begin position="481"/>
        <end position="491"/>
    </location>
</feature>
<dbReference type="GO" id="GO:0005506">
    <property type="term" value="F:iron ion binding"/>
    <property type="evidence" value="ECO:0007669"/>
    <property type="project" value="InterPro"/>
</dbReference>
<dbReference type="STRING" id="1353009.A0A1Y2I5F6"/>
<keyword evidence="13 15" id="KW-0408">Iron</keyword>
<dbReference type="InterPro" id="IPR023206">
    <property type="entry name" value="Bifunctional_P450_P450_red"/>
</dbReference>
<dbReference type="PANTHER" id="PTHR19384:SF127">
    <property type="entry name" value="BIFUNCTIONAL CYTOCHROME P450_NADPH--P450 REDUCTASE"/>
    <property type="match status" value="1"/>
</dbReference>
<feature type="domain" description="FAD-binding FR-type" evidence="18">
    <location>
        <begin position="694"/>
        <end position="923"/>
    </location>
</feature>
<comment type="similarity">
    <text evidence="4">In the N-terminal section; belongs to the cytochrome P450 family.</text>
</comment>
<dbReference type="SUPFAM" id="SSF52218">
    <property type="entry name" value="Flavoproteins"/>
    <property type="match status" value="1"/>
</dbReference>
<feature type="domain" description="Flavodoxin-like" evidence="17">
    <location>
        <begin position="514"/>
        <end position="654"/>
    </location>
</feature>
<protein>
    <submittedName>
        <fullName evidence="19">Fatty acid hydroxylase</fullName>
    </submittedName>
</protein>
<evidence type="ECO:0000256" key="10">
    <source>
        <dbReference type="ARBA" id="ARBA00022827"/>
    </source>
</evidence>
<evidence type="ECO:0000313" key="19">
    <source>
        <dbReference type="EMBL" id="OSC96348.1"/>
    </source>
</evidence>
<dbReference type="Gene3D" id="3.40.50.360">
    <property type="match status" value="1"/>
</dbReference>
<evidence type="ECO:0000256" key="14">
    <source>
        <dbReference type="ARBA" id="ARBA00023033"/>
    </source>
</evidence>
<dbReference type="Gene3D" id="1.20.990.10">
    <property type="entry name" value="NADPH-cytochrome p450 Reductase, Chain A, domain 3"/>
    <property type="match status" value="1"/>
</dbReference>
<dbReference type="Proteomes" id="UP000193067">
    <property type="component" value="Unassembled WGS sequence"/>
</dbReference>
<dbReference type="Pfam" id="PF00175">
    <property type="entry name" value="NAD_binding_1"/>
    <property type="match status" value="1"/>
</dbReference>
<dbReference type="InterPro" id="IPR029039">
    <property type="entry name" value="Flavoprotein-like_sf"/>
</dbReference>
<dbReference type="CDD" id="cd06206">
    <property type="entry name" value="bifunctional_CYPOR"/>
    <property type="match status" value="1"/>
</dbReference>
<name>A0A1Y2I5F6_TRAC3</name>
<keyword evidence="10" id="KW-0274">FAD</keyword>
<dbReference type="InterPro" id="IPR002401">
    <property type="entry name" value="Cyt_P450_E_grp-I"/>
</dbReference>
<evidence type="ECO:0000256" key="9">
    <source>
        <dbReference type="ARBA" id="ARBA00022723"/>
    </source>
</evidence>
<dbReference type="EMBL" id="KZ084187">
    <property type="protein sequence ID" value="OSC96348.1"/>
    <property type="molecule type" value="Genomic_DNA"/>
</dbReference>
<feature type="region of interest" description="Disordered" evidence="16">
    <location>
        <begin position="481"/>
        <end position="505"/>
    </location>
</feature>
<evidence type="ECO:0000256" key="5">
    <source>
        <dbReference type="ARBA" id="ARBA00022448"/>
    </source>
</evidence>
<comment type="cofactor">
    <cofactor evidence="1">
        <name>FMN</name>
        <dbReference type="ChEBI" id="CHEBI:58210"/>
    </cofactor>
</comment>
<feature type="binding site" description="axial binding residue" evidence="15">
    <location>
        <position position="403"/>
    </location>
    <ligand>
        <name>heme</name>
        <dbReference type="ChEBI" id="CHEBI:30413"/>
    </ligand>
    <ligandPart>
        <name>Fe</name>
        <dbReference type="ChEBI" id="CHEBI:18248"/>
    </ligandPart>
</feature>
<dbReference type="PROSITE" id="PS51384">
    <property type="entry name" value="FAD_FR"/>
    <property type="match status" value="1"/>
</dbReference>
<organism evidence="19 20">
    <name type="scientific">Trametes coccinea (strain BRFM310)</name>
    <name type="common">Pycnoporus coccineus</name>
    <dbReference type="NCBI Taxonomy" id="1353009"/>
    <lineage>
        <taxon>Eukaryota</taxon>
        <taxon>Fungi</taxon>
        <taxon>Dikarya</taxon>
        <taxon>Basidiomycota</taxon>
        <taxon>Agaricomycotina</taxon>
        <taxon>Agaricomycetes</taxon>
        <taxon>Polyporales</taxon>
        <taxon>Polyporaceae</taxon>
        <taxon>Trametes</taxon>
    </lineage>
</organism>
<dbReference type="AlphaFoldDB" id="A0A1Y2I5F6"/>
<sequence length="1081" mass="120527">MTTPIPSPPALPFLGHITQLDRDIPQRSFDLLADQYGEIYKLNLITRQSIIVASYELLNELSNDKRFQKTVVGALEQVRNGMGDALFSAYPGEENWGIAHRLLMPAFSTAKVRDMFPDMVDIASQMLTKWERFGPRHVIDPCEDFTRLAFDTITLCAMGYRLNTFYSEQSHPFVQAMADFLTESANRANRPPIMNTIMRGSSAKYEADMKIMNELVDQLIEEHKKNPSEKQDLLSIMLEGVDHKTGKRMSDESIRQNLLTFLIAGHETTSGLLAFTLYYLCKNPEALRKLREEVDDVLGEEPIQLEHIGKLKYTSACLREALRLSPPATMRVVRSIEDTTIGDGKYAIPKDSVIGIITAKCQTDPKVWGEDAREYKPERLYGGNFEKLPPNAWQPFGYGMRACIVSAEAIHSRLPGRCSSVSPQGRPFAWQEAHIALASAIQKFDIVMHDPSYTLELKQSMTIKPKGFYIHAIPRKRSTIPTAPSRSSTLNGAIKTSDAGKQNGNAKIEPKQELYILYGSNTGTSQTFAQRIASDAPSHGFKAILGTLDSFVGRVPIDGPVVIVTASFEGEPADNAAHFVEWLQNLTGDEIAGAKYAVFGCGNRDWVRTYQKVPRLVDDLLHERGGRRLQERGAGDAQAAEFFQVFDEWEAQLWKTLASEYDIEVVEEKTSHINGLSLKNVDSGISRASVLRQPDTDLGRVVENRLLTSPNAPAKRHIEFQLPEHMTYRAGDYLAILPHNPARDIHRVISRFALSPEQQIVLSAEGPTSLPVDKPISIFSLLASYVEISQPATSRDLRVLLSTNSSEATRSSLEDLASSYADKVMAKRLSVLDILEDHPDLNLPFSTFLEMLPPMRVRQYSISSSPLHDPQRPSLTVSVVETPALSGKAHPFLGVASTFLAGLRPGDMVQLAVRASSAMFHPPEDVGVPMIMFAAGSGLSPMRGFLQERAVQKKAGRDVAKSTLFFGCRAPEEDYLYSDSDLKEWQELGIVDVRPAFSRCPEKSLGCKYVQDRVWHDRELVKQAYDQQNARLFTCGSGKMAQGIKKVLTELIKESRGCSDDEAARLFERAIQGRYATDIFE</sequence>
<evidence type="ECO:0000256" key="7">
    <source>
        <dbReference type="ARBA" id="ARBA00022630"/>
    </source>
</evidence>
<comment type="cofactor">
    <cofactor evidence="3">
        <name>FAD</name>
        <dbReference type="ChEBI" id="CHEBI:57692"/>
    </cofactor>
</comment>
<dbReference type="InterPro" id="IPR017927">
    <property type="entry name" value="FAD-bd_FR_type"/>
</dbReference>
<dbReference type="GO" id="GO:0005829">
    <property type="term" value="C:cytosol"/>
    <property type="evidence" value="ECO:0007669"/>
    <property type="project" value="TreeGrafter"/>
</dbReference>
<keyword evidence="6 15" id="KW-0349">Heme</keyword>
<evidence type="ECO:0000256" key="11">
    <source>
        <dbReference type="ARBA" id="ARBA00022857"/>
    </source>
</evidence>
<dbReference type="Gene3D" id="3.40.50.80">
    <property type="entry name" value="Nucleotide-binding domain of ferredoxin-NADP reductase (FNR) module"/>
    <property type="match status" value="1"/>
</dbReference>
<keyword evidence="8" id="KW-0288">FMN</keyword>
<dbReference type="SUPFAM" id="SSF52343">
    <property type="entry name" value="Ferredoxin reductase-like, C-terminal NADP-linked domain"/>
    <property type="match status" value="1"/>
</dbReference>
<dbReference type="InterPro" id="IPR001433">
    <property type="entry name" value="OxRdtase_FAD/NAD-bd"/>
</dbReference>
<dbReference type="GO" id="GO:0003958">
    <property type="term" value="F:NADPH-hemoprotein reductase activity"/>
    <property type="evidence" value="ECO:0007669"/>
    <property type="project" value="InterPro"/>
</dbReference>
<dbReference type="PRINTS" id="PR00385">
    <property type="entry name" value="P450"/>
</dbReference>
<dbReference type="CDD" id="cd11068">
    <property type="entry name" value="CYP120A1"/>
    <property type="match status" value="1"/>
</dbReference>
<evidence type="ECO:0000256" key="12">
    <source>
        <dbReference type="ARBA" id="ARBA00023002"/>
    </source>
</evidence>
<keyword evidence="14" id="KW-0503">Monooxygenase</keyword>
<evidence type="ECO:0000256" key="3">
    <source>
        <dbReference type="ARBA" id="ARBA00001974"/>
    </source>
</evidence>
<dbReference type="GO" id="GO:0020037">
    <property type="term" value="F:heme binding"/>
    <property type="evidence" value="ECO:0007669"/>
    <property type="project" value="InterPro"/>
</dbReference>
<dbReference type="PANTHER" id="PTHR19384">
    <property type="entry name" value="NITRIC OXIDE SYNTHASE-RELATED"/>
    <property type="match status" value="1"/>
</dbReference>
<keyword evidence="12" id="KW-0560">Oxidoreductase</keyword>
<dbReference type="InterPro" id="IPR008254">
    <property type="entry name" value="Flavodoxin/NO_synth"/>
</dbReference>
<evidence type="ECO:0000313" key="20">
    <source>
        <dbReference type="Proteomes" id="UP000193067"/>
    </source>
</evidence>
<dbReference type="GO" id="GO:0010181">
    <property type="term" value="F:FMN binding"/>
    <property type="evidence" value="ECO:0007669"/>
    <property type="project" value="InterPro"/>
</dbReference>
<dbReference type="Pfam" id="PF00067">
    <property type="entry name" value="p450"/>
    <property type="match status" value="1"/>
</dbReference>
<dbReference type="GO" id="GO:0050660">
    <property type="term" value="F:flavin adenine dinucleotide binding"/>
    <property type="evidence" value="ECO:0007669"/>
    <property type="project" value="TreeGrafter"/>
</dbReference>
<keyword evidence="11" id="KW-0521">NADP</keyword>
<evidence type="ECO:0000256" key="4">
    <source>
        <dbReference type="ARBA" id="ARBA00010018"/>
    </source>
</evidence>
<gene>
    <name evidence="19" type="ORF">PYCCODRAFT_89772</name>
</gene>
<evidence type="ECO:0000259" key="18">
    <source>
        <dbReference type="PROSITE" id="PS51384"/>
    </source>
</evidence>
<evidence type="ECO:0000256" key="8">
    <source>
        <dbReference type="ARBA" id="ARBA00022643"/>
    </source>
</evidence>
<dbReference type="OrthoDB" id="1470350at2759"/>
<dbReference type="GO" id="GO:0070330">
    <property type="term" value="F:aromatase activity"/>
    <property type="evidence" value="ECO:0007669"/>
    <property type="project" value="InterPro"/>
</dbReference>
<dbReference type="PROSITE" id="PS50902">
    <property type="entry name" value="FLAVODOXIN_LIKE"/>
    <property type="match status" value="1"/>
</dbReference>
<accession>A0A1Y2I5F6</accession>
<evidence type="ECO:0000256" key="2">
    <source>
        <dbReference type="ARBA" id="ARBA00001971"/>
    </source>
</evidence>
<keyword evidence="9 15" id="KW-0479">Metal-binding</keyword>
<comment type="cofactor">
    <cofactor evidence="2 15">
        <name>heme</name>
        <dbReference type="ChEBI" id="CHEBI:30413"/>
    </cofactor>
</comment>
<dbReference type="InterPro" id="IPR036396">
    <property type="entry name" value="Cyt_P450_sf"/>
</dbReference>
<evidence type="ECO:0000256" key="13">
    <source>
        <dbReference type="ARBA" id="ARBA00023004"/>
    </source>
</evidence>
<proteinExistence type="inferred from homology"/>
<dbReference type="PIRSF" id="PIRSF000209">
    <property type="entry name" value="Bifunctional_P450_P450R"/>
    <property type="match status" value="1"/>
</dbReference>
<dbReference type="SUPFAM" id="SSF63380">
    <property type="entry name" value="Riboflavin synthase domain-like"/>
    <property type="match status" value="1"/>
</dbReference>
<evidence type="ECO:0000256" key="16">
    <source>
        <dbReference type="SAM" id="MobiDB-lite"/>
    </source>
</evidence>